<dbReference type="EMBL" id="PNBX01000037">
    <property type="protein sequence ID" value="TMO68433.1"/>
    <property type="molecule type" value="Genomic_DNA"/>
</dbReference>
<dbReference type="Gene3D" id="3.40.250.10">
    <property type="entry name" value="Rhodanese-like domain"/>
    <property type="match status" value="2"/>
</dbReference>
<comment type="caution">
    <text evidence="4">The sequence shown here is derived from an EMBL/GenBank/DDBJ whole genome shotgun (WGS) entry which is preliminary data.</text>
</comment>
<dbReference type="InterPro" id="IPR036873">
    <property type="entry name" value="Rhodanese-like_dom_sf"/>
</dbReference>
<dbReference type="RefSeq" id="WP_138591676.1">
    <property type="nucleotide sequence ID" value="NZ_PNBX01000037.1"/>
</dbReference>
<dbReference type="AlphaFoldDB" id="A0A5S3V973"/>
<evidence type="ECO:0000256" key="2">
    <source>
        <dbReference type="ARBA" id="ARBA00022737"/>
    </source>
</evidence>
<feature type="domain" description="Rhodanese" evidence="3">
    <location>
        <begin position="39"/>
        <end position="128"/>
    </location>
</feature>
<dbReference type="Proteomes" id="UP000307217">
    <property type="component" value="Unassembled WGS sequence"/>
</dbReference>
<dbReference type="PROSITE" id="PS50206">
    <property type="entry name" value="RHODANESE_3"/>
    <property type="match status" value="2"/>
</dbReference>
<evidence type="ECO:0000313" key="4">
    <source>
        <dbReference type="EMBL" id="TMO68433.1"/>
    </source>
</evidence>
<dbReference type="Pfam" id="PF00581">
    <property type="entry name" value="Rhodanese"/>
    <property type="match status" value="2"/>
</dbReference>
<keyword evidence="2" id="KW-0677">Repeat</keyword>
<evidence type="ECO:0000313" key="5">
    <source>
        <dbReference type="Proteomes" id="UP000307217"/>
    </source>
</evidence>
<name>A0A5S3V973_9GAMM</name>
<accession>A0A5S3V973</accession>
<evidence type="ECO:0000256" key="1">
    <source>
        <dbReference type="ARBA" id="ARBA00022679"/>
    </source>
</evidence>
<gene>
    <name evidence="4" type="ORF">CWC19_09600</name>
</gene>
<evidence type="ECO:0000259" key="3">
    <source>
        <dbReference type="PROSITE" id="PS50206"/>
    </source>
</evidence>
<dbReference type="CDD" id="cd01448">
    <property type="entry name" value="TST_Repeat_1"/>
    <property type="match status" value="1"/>
</dbReference>
<sequence>MKNLKSCAWVAKHLESVLVFDAGIVKPGQDEPYKPFTIVKGAQRFDISYALSEENTALSNMMCDQYQFQAHMRQLGVNQTDTIVVYDDKGLFSAARAWWMLKSMGFEQVFIMDGGLPEWVRCGYATQQAYSKTNEIGDFIAQPDITRTYFIDKEKVLNSIPDSDSLLLDARSPLRFSGGEPEPRIGMRGGHIPNSKNLHYSALLSESGLVRPLAELHIIFNRLDCTDKSLQFSCGSGVTACILALAADECGYRDLSVYDGSWSEWGNSALSGELPIHCDEG</sequence>
<dbReference type="InterPro" id="IPR001763">
    <property type="entry name" value="Rhodanese-like_dom"/>
</dbReference>
<dbReference type="OrthoDB" id="9781034at2"/>
<dbReference type="InterPro" id="IPR045078">
    <property type="entry name" value="TST/MPST-like"/>
</dbReference>
<reference evidence="5" key="2">
    <citation type="submission" date="2019-06" db="EMBL/GenBank/DDBJ databases">
        <title>Co-occurence of chitin degradation, pigmentation and bioactivity in marine Pseudoalteromonas.</title>
        <authorList>
            <person name="Sonnenschein E.C."/>
            <person name="Bech P.K."/>
        </authorList>
    </citation>
    <scope>NUCLEOTIDE SEQUENCE [LARGE SCALE GENOMIC DNA]</scope>
    <source>
        <strain evidence="5">S3790</strain>
    </source>
</reference>
<dbReference type="GO" id="GO:0004792">
    <property type="term" value="F:thiosulfate-cyanide sulfurtransferase activity"/>
    <property type="evidence" value="ECO:0007669"/>
    <property type="project" value="TreeGrafter"/>
</dbReference>
<dbReference type="SMART" id="SM00450">
    <property type="entry name" value="RHOD"/>
    <property type="match status" value="2"/>
</dbReference>
<dbReference type="CDD" id="cd01449">
    <property type="entry name" value="TST_Repeat_2"/>
    <property type="match status" value="1"/>
</dbReference>
<dbReference type="SUPFAM" id="SSF52821">
    <property type="entry name" value="Rhodanese/Cell cycle control phosphatase"/>
    <property type="match status" value="2"/>
</dbReference>
<organism evidence="4 5">
    <name type="scientific">Pseudoalteromonas aurantia</name>
    <dbReference type="NCBI Taxonomy" id="43654"/>
    <lineage>
        <taxon>Bacteria</taxon>
        <taxon>Pseudomonadati</taxon>
        <taxon>Pseudomonadota</taxon>
        <taxon>Gammaproteobacteria</taxon>
        <taxon>Alteromonadales</taxon>
        <taxon>Pseudoalteromonadaceae</taxon>
        <taxon>Pseudoalteromonas</taxon>
    </lineage>
</organism>
<keyword evidence="1 4" id="KW-0808">Transferase</keyword>
<reference evidence="4 5" key="1">
    <citation type="submission" date="2018-01" db="EMBL/GenBank/DDBJ databases">
        <authorList>
            <person name="Paulsen S."/>
            <person name="Gram L.K."/>
        </authorList>
    </citation>
    <scope>NUCLEOTIDE SEQUENCE [LARGE SCALE GENOMIC DNA]</scope>
    <source>
        <strain evidence="4 5">S3790</strain>
    </source>
</reference>
<proteinExistence type="predicted"/>
<feature type="domain" description="Rhodanese" evidence="3">
    <location>
        <begin position="161"/>
        <end position="274"/>
    </location>
</feature>
<dbReference type="PANTHER" id="PTHR11364:SF27">
    <property type="entry name" value="SULFURTRANSFERASE"/>
    <property type="match status" value="1"/>
</dbReference>
<protein>
    <submittedName>
        <fullName evidence="4">Sulfurtransferase</fullName>
    </submittedName>
</protein>
<dbReference type="PANTHER" id="PTHR11364">
    <property type="entry name" value="THIOSULFATE SULFERTANSFERASE"/>
    <property type="match status" value="1"/>
</dbReference>